<reference evidence="1 2" key="1">
    <citation type="submission" date="2013-11" db="EMBL/GenBank/DDBJ databases">
        <title>The Genome Sequence of Phytophthora parasitica P1976.</title>
        <authorList>
            <consortium name="The Broad Institute Genomics Platform"/>
            <person name="Russ C."/>
            <person name="Tyler B."/>
            <person name="Panabieres F."/>
            <person name="Shan W."/>
            <person name="Tripathy S."/>
            <person name="Grunwald N."/>
            <person name="Machado M."/>
            <person name="Johnson C.S."/>
            <person name="Walker B."/>
            <person name="Young S."/>
            <person name="Zeng Q."/>
            <person name="Gargeya S."/>
            <person name="Fitzgerald M."/>
            <person name="Haas B."/>
            <person name="Abouelleil A."/>
            <person name="Allen A.W."/>
            <person name="Alvarado L."/>
            <person name="Arachchi H.M."/>
            <person name="Berlin A.M."/>
            <person name="Chapman S.B."/>
            <person name="Gainer-Dewar J."/>
            <person name="Goldberg J."/>
            <person name="Griggs A."/>
            <person name="Gujja S."/>
            <person name="Hansen M."/>
            <person name="Howarth C."/>
            <person name="Imamovic A."/>
            <person name="Ireland A."/>
            <person name="Larimer J."/>
            <person name="McCowan C."/>
            <person name="Murphy C."/>
            <person name="Pearson M."/>
            <person name="Poon T.W."/>
            <person name="Priest M."/>
            <person name="Roberts A."/>
            <person name="Saif S."/>
            <person name="Shea T."/>
            <person name="Sisk P."/>
            <person name="Sykes S."/>
            <person name="Wortman J."/>
            <person name="Nusbaum C."/>
            <person name="Birren B."/>
        </authorList>
    </citation>
    <scope>NUCLEOTIDE SEQUENCE [LARGE SCALE GENOMIC DNA]</scope>
    <source>
        <strain evidence="1 2">P1976</strain>
    </source>
</reference>
<dbReference type="AlphaFoldDB" id="A0A081AJC8"/>
<dbReference type="Proteomes" id="UP000028582">
    <property type="component" value="Unassembled WGS sequence"/>
</dbReference>
<sequence>MNPMQKDTTAMRCTIGAVLVRPEICVDGVERIVCRNICTKVHLVDSSELTPSLERFSKSRQLCAKICGSLVYEAIKNDAVASSC</sequence>
<evidence type="ECO:0000313" key="1">
    <source>
        <dbReference type="EMBL" id="ETO78989.1"/>
    </source>
</evidence>
<organism evidence="1 2">
    <name type="scientific">Phytophthora nicotianae P1976</name>
    <dbReference type="NCBI Taxonomy" id="1317066"/>
    <lineage>
        <taxon>Eukaryota</taxon>
        <taxon>Sar</taxon>
        <taxon>Stramenopiles</taxon>
        <taxon>Oomycota</taxon>
        <taxon>Peronosporomycetes</taxon>
        <taxon>Peronosporales</taxon>
        <taxon>Peronosporaceae</taxon>
        <taxon>Phytophthora</taxon>
    </lineage>
</organism>
<dbReference type="EMBL" id="ANJA01001152">
    <property type="protein sequence ID" value="ETO78989.1"/>
    <property type="molecule type" value="Genomic_DNA"/>
</dbReference>
<evidence type="ECO:0000313" key="2">
    <source>
        <dbReference type="Proteomes" id="UP000028582"/>
    </source>
</evidence>
<protein>
    <submittedName>
        <fullName evidence="1">Uncharacterized protein</fullName>
    </submittedName>
</protein>
<name>A0A081AJC8_PHYNI</name>
<gene>
    <name evidence="1" type="ORF">F444_06155</name>
</gene>
<accession>A0A081AJC8</accession>
<proteinExistence type="predicted"/>
<comment type="caution">
    <text evidence="1">The sequence shown here is derived from an EMBL/GenBank/DDBJ whole genome shotgun (WGS) entry which is preliminary data.</text>
</comment>